<organism evidence="3 4">
    <name type="scientific">Halomarina salina</name>
    <dbReference type="NCBI Taxonomy" id="1872699"/>
    <lineage>
        <taxon>Archaea</taxon>
        <taxon>Methanobacteriati</taxon>
        <taxon>Methanobacteriota</taxon>
        <taxon>Stenosarchaea group</taxon>
        <taxon>Halobacteria</taxon>
        <taxon>Halobacteriales</taxon>
        <taxon>Natronomonadaceae</taxon>
        <taxon>Halomarina</taxon>
    </lineage>
</organism>
<dbReference type="EMBL" id="JBHSQH010000001">
    <property type="protein sequence ID" value="MFC5969706.1"/>
    <property type="molecule type" value="Genomic_DNA"/>
</dbReference>
<feature type="compositionally biased region" description="Polar residues" evidence="1">
    <location>
        <begin position="1"/>
        <end position="10"/>
    </location>
</feature>
<evidence type="ECO:0000313" key="3">
    <source>
        <dbReference type="EMBL" id="MFC5969706.1"/>
    </source>
</evidence>
<dbReference type="RefSeq" id="WP_368409030.1">
    <property type="nucleotide sequence ID" value="NZ_JALLGW010000001.1"/>
</dbReference>
<evidence type="ECO:0000259" key="2">
    <source>
        <dbReference type="Pfam" id="PF18545"/>
    </source>
</evidence>
<keyword evidence="4" id="KW-1185">Reference proteome</keyword>
<accession>A0ABD5RGT8</accession>
<sequence>MSAQQQTQVTDRSRQETPGEALMEEWSRLFGADGPRLYDVVDPDALDALFGARADDTPLDGTVSFNFRGLVFTISSCASVTVEDAEHATKSTTPQY</sequence>
<feature type="domain" description="Halobacterial output" evidence="2">
    <location>
        <begin position="33"/>
        <end position="83"/>
    </location>
</feature>
<dbReference type="InterPro" id="IPR040624">
    <property type="entry name" value="HalOD1"/>
</dbReference>
<dbReference type="Pfam" id="PF18545">
    <property type="entry name" value="HalOD1"/>
    <property type="match status" value="1"/>
</dbReference>
<dbReference type="AlphaFoldDB" id="A0ABD5RGT8"/>
<gene>
    <name evidence="3" type="ORF">ACFPYI_00025</name>
</gene>
<dbReference type="Proteomes" id="UP001596099">
    <property type="component" value="Unassembled WGS sequence"/>
</dbReference>
<feature type="region of interest" description="Disordered" evidence="1">
    <location>
        <begin position="1"/>
        <end position="20"/>
    </location>
</feature>
<reference evidence="3 4" key="1">
    <citation type="journal article" date="2019" name="Int. J. Syst. Evol. Microbiol.">
        <title>The Global Catalogue of Microorganisms (GCM) 10K type strain sequencing project: providing services to taxonomists for standard genome sequencing and annotation.</title>
        <authorList>
            <consortium name="The Broad Institute Genomics Platform"/>
            <consortium name="The Broad Institute Genome Sequencing Center for Infectious Disease"/>
            <person name="Wu L."/>
            <person name="Ma J."/>
        </authorList>
    </citation>
    <scope>NUCLEOTIDE SEQUENCE [LARGE SCALE GENOMIC DNA]</scope>
    <source>
        <strain evidence="3 4">CGMCC 1.12543</strain>
    </source>
</reference>
<evidence type="ECO:0000256" key="1">
    <source>
        <dbReference type="SAM" id="MobiDB-lite"/>
    </source>
</evidence>
<proteinExistence type="predicted"/>
<evidence type="ECO:0000313" key="4">
    <source>
        <dbReference type="Proteomes" id="UP001596099"/>
    </source>
</evidence>
<protein>
    <submittedName>
        <fullName evidence="3">HalOD1 output domain-containing protein</fullName>
    </submittedName>
</protein>
<comment type="caution">
    <text evidence="3">The sequence shown here is derived from an EMBL/GenBank/DDBJ whole genome shotgun (WGS) entry which is preliminary data.</text>
</comment>
<name>A0ABD5RGT8_9EURY</name>